<dbReference type="PROSITE" id="PS50005">
    <property type="entry name" value="TPR"/>
    <property type="match status" value="4"/>
</dbReference>
<feature type="repeat" description="TPR" evidence="4">
    <location>
        <begin position="388"/>
        <end position="421"/>
    </location>
</feature>
<sequence>MSNEPTTFKPENEETYEALISLIENTQGRLAPIIVGCDDEILRDQVIQRYEAEAQESNIRAYRIKLGQEPSVRAGLAQLKESEDYLQGYGEAVFTITGAEFLLWIKPHEEDEQSEIEKFFGYLQWTREGLREFPYPIVLWVPHRILRQMSQRAPDFWSWRKAVLRFVDESAAPAVRVDWEQSQQIETKSKNSFLPPLEELLEEIQQLEETSPESASLATLYNKLGEVYAWRVTHGEAGDLAQEQAAAVSAFEKAITHQKSRGDESALVVTLTRLGNFFQAQSRFTEAVTTHEQALEIARKIQDKQQESYALGNLGNAYYSLGQFQRAIDFHQQYLDIAREIGDKQGQANSLGSLGLAYYSLGQFQRAIDFHQQSLDIKRKIGDKQGEAKSLGNLGLAYNALGQFQRAIDFHQQALDLARETGDRNWEAKSLGNLGLAYNALGQFQRAITFHQQQLDIAREIGDKQGQANSLFNKALAIKSLDQTAEALEYLKQANSIYSSIQLEHMVKRCHEAIAQLTTEN</sequence>
<dbReference type="SMART" id="SM00028">
    <property type="entry name" value="TPR"/>
    <property type="match status" value="6"/>
</dbReference>
<dbReference type="GO" id="GO:0005092">
    <property type="term" value="F:GDP-dissociation inhibitor activity"/>
    <property type="evidence" value="ECO:0007669"/>
    <property type="project" value="TreeGrafter"/>
</dbReference>
<proteinExistence type="predicted"/>
<dbReference type="InterPro" id="IPR011990">
    <property type="entry name" value="TPR-like_helical_dom_sf"/>
</dbReference>
<evidence type="ECO:0000256" key="3">
    <source>
        <dbReference type="ARBA" id="ARBA00022737"/>
    </source>
</evidence>
<dbReference type="Pfam" id="PF13424">
    <property type="entry name" value="TPR_12"/>
    <property type="match status" value="3"/>
</dbReference>
<keyword evidence="2" id="KW-0963">Cytoplasm</keyword>
<dbReference type="EMBL" id="JADEXQ010000072">
    <property type="protein sequence ID" value="MBE9031695.1"/>
    <property type="molecule type" value="Genomic_DNA"/>
</dbReference>
<keyword evidence="3" id="KW-0677">Repeat</keyword>
<evidence type="ECO:0000256" key="2">
    <source>
        <dbReference type="ARBA" id="ARBA00022490"/>
    </source>
</evidence>
<dbReference type="GO" id="GO:0001965">
    <property type="term" value="F:G-protein alpha-subunit binding"/>
    <property type="evidence" value="ECO:0007669"/>
    <property type="project" value="TreeGrafter"/>
</dbReference>
<keyword evidence="6" id="KW-1185">Reference proteome</keyword>
<keyword evidence="4" id="KW-0802">TPR repeat</keyword>
<dbReference type="AlphaFoldDB" id="A0A928VNR2"/>
<evidence type="ECO:0000313" key="5">
    <source>
        <dbReference type="EMBL" id="MBE9031695.1"/>
    </source>
</evidence>
<evidence type="ECO:0000256" key="4">
    <source>
        <dbReference type="PROSITE-ProRule" id="PRU00339"/>
    </source>
</evidence>
<dbReference type="PANTHER" id="PTHR45954">
    <property type="entry name" value="LD33695P"/>
    <property type="match status" value="1"/>
</dbReference>
<accession>A0A928VNR2</accession>
<name>A0A928VNR2_9CYAN</name>
<organism evidence="5 6">
    <name type="scientific">Romeriopsis navalis LEGE 11480</name>
    <dbReference type="NCBI Taxonomy" id="2777977"/>
    <lineage>
        <taxon>Bacteria</taxon>
        <taxon>Bacillati</taxon>
        <taxon>Cyanobacteriota</taxon>
        <taxon>Cyanophyceae</taxon>
        <taxon>Leptolyngbyales</taxon>
        <taxon>Leptolyngbyaceae</taxon>
        <taxon>Romeriopsis</taxon>
        <taxon>Romeriopsis navalis</taxon>
    </lineage>
</organism>
<evidence type="ECO:0000313" key="6">
    <source>
        <dbReference type="Proteomes" id="UP000625316"/>
    </source>
</evidence>
<comment type="subcellular location">
    <subcellularLocation>
        <location evidence="1">Cytoplasm</location>
    </subcellularLocation>
</comment>
<dbReference type="InterPro" id="IPR052386">
    <property type="entry name" value="GPSM"/>
</dbReference>
<protein>
    <submittedName>
        <fullName evidence="5">Tetratricopeptide repeat protein</fullName>
    </submittedName>
</protein>
<feature type="repeat" description="TPR" evidence="4">
    <location>
        <begin position="428"/>
        <end position="461"/>
    </location>
</feature>
<dbReference type="SUPFAM" id="SSF48452">
    <property type="entry name" value="TPR-like"/>
    <property type="match status" value="2"/>
</dbReference>
<feature type="repeat" description="TPR" evidence="4">
    <location>
        <begin position="308"/>
        <end position="341"/>
    </location>
</feature>
<comment type="caution">
    <text evidence="5">The sequence shown here is derived from an EMBL/GenBank/DDBJ whole genome shotgun (WGS) entry which is preliminary data.</text>
</comment>
<dbReference type="InterPro" id="IPR019734">
    <property type="entry name" value="TPR_rpt"/>
</dbReference>
<dbReference type="Proteomes" id="UP000625316">
    <property type="component" value="Unassembled WGS sequence"/>
</dbReference>
<dbReference type="RefSeq" id="WP_264326521.1">
    <property type="nucleotide sequence ID" value="NZ_JADEXQ010000072.1"/>
</dbReference>
<reference evidence="5" key="1">
    <citation type="submission" date="2020-10" db="EMBL/GenBank/DDBJ databases">
        <authorList>
            <person name="Castelo-Branco R."/>
            <person name="Eusebio N."/>
            <person name="Adriana R."/>
            <person name="Vieira A."/>
            <person name="Brugerolle De Fraissinette N."/>
            <person name="Rezende De Castro R."/>
            <person name="Schneider M.P."/>
            <person name="Vasconcelos V."/>
            <person name="Leao P.N."/>
        </authorList>
    </citation>
    <scope>NUCLEOTIDE SEQUENCE</scope>
    <source>
        <strain evidence="5">LEGE 11480</strain>
    </source>
</reference>
<dbReference type="GO" id="GO:0005938">
    <property type="term" value="C:cell cortex"/>
    <property type="evidence" value="ECO:0007669"/>
    <property type="project" value="TreeGrafter"/>
</dbReference>
<evidence type="ECO:0000256" key="1">
    <source>
        <dbReference type="ARBA" id="ARBA00004496"/>
    </source>
</evidence>
<feature type="repeat" description="TPR" evidence="4">
    <location>
        <begin position="348"/>
        <end position="381"/>
    </location>
</feature>
<dbReference type="PANTHER" id="PTHR45954:SF1">
    <property type="entry name" value="LD33695P"/>
    <property type="match status" value="1"/>
</dbReference>
<dbReference type="Gene3D" id="1.25.40.10">
    <property type="entry name" value="Tetratricopeptide repeat domain"/>
    <property type="match status" value="1"/>
</dbReference>
<gene>
    <name evidence="5" type="ORF">IQ266_18335</name>
</gene>